<reference evidence="1" key="1">
    <citation type="submission" date="2001-07" db="EMBL/GenBank/DDBJ databases">
        <authorList>
            <person name="Lang F.B.F."/>
        </authorList>
    </citation>
    <scope>NUCLEOTIDE SEQUENCE</scope>
</reference>
<reference evidence="1" key="2">
    <citation type="journal article" date="2002" name="Mol. Biol. Evol.">
        <title>Hyaloraphidium curvatum: a linear mitochondrial genome, tRNA editing, and an evolutionary link to lower fungi.</title>
        <authorList>
            <person name="Forget L."/>
            <person name="Ustinova J."/>
            <person name="Wang Z."/>
            <person name="Huss V.A."/>
            <person name="Franz Lang B."/>
        </authorList>
    </citation>
    <scope>NUCLEOTIDE SEQUENCE</scope>
</reference>
<name>Q950U9_HYACU</name>
<proteinExistence type="predicted"/>
<protein>
    <submittedName>
        <fullName evidence="1">Orf182</fullName>
    </submittedName>
</protein>
<sequence length="182" mass="21371">MSYFETFIDNYWPGDLETVDTSPSDIKSPLEQKILKDRSPNSTHPKRHNLLPYLQEINNLGAHWEHHYYGLFLRSLLSYVQMNPGNYVGMLEHMNDYIVTHWTYWMTVYSNQHSSAPTNSSVEIIRQGLQLQVQPFIKIYVDPLVKVDVIGEADYTAIRWDLDVRMTKAVTLFKRELDQCFP</sequence>
<geneLocation type="mitochondrion" evidence="1"/>
<evidence type="ECO:0000313" key="1">
    <source>
        <dbReference type="EMBL" id="AAK83417.1"/>
    </source>
</evidence>
<gene>
    <name evidence="1" type="primary">orf182</name>
</gene>
<dbReference type="GeneID" id="803642"/>
<dbReference type="AlphaFoldDB" id="Q950U9"/>
<dbReference type="EMBL" id="AF402142">
    <property type="protein sequence ID" value="AAK83417.1"/>
    <property type="molecule type" value="Genomic_DNA"/>
</dbReference>
<accession>Q950U9</accession>
<dbReference type="RefSeq" id="NP_150095.1">
    <property type="nucleotide sequence ID" value="NC_003048.1"/>
</dbReference>
<organism evidence="1">
    <name type="scientific">Hyaloraphidium curvatum</name>
    <name type="common">Lower fungus</name>
    <dbReference type="NCBI Taxonomy" id="82268"/>
    <lineage>
        <taxon>Eukaryota</taxon>
        <taxon>Fungi</taxon>
        <taxon>Fungi incertae sedis</taxon>
        <taxon>Chytridiomycota</taxon>
        <taxon>Chytridiomycota incertae sedis</taxon>
        <taxon>Monoblepharidomycetes</taxon>
        <taxon>Monoblepharidales</taxon>
        <taxon>Monoblepharidales incertae sedis</taxon>
        <taxon>Hyaloraphidium</taxon>
    </lineage>
</organism>
<keyword evidence="1" id="KW-0496">Mitochondrion</keyword>